<evidence type="ECO:0000256" key="1">
    <source>
        <dbReference type="SAM" id="MobiDB-lite"/>
    </source>
</evidence>
<dbReference type="Proteomes" id="UP000075680">
    <property type="component" value="Unassembled WGS sequence"/>
</dbReference>
<reference evidence="2 3" key="1">
    <citation type="journal article" date="2016" name="Sci. Rep.">
        <title>Genomic and phenotypic characterization of the species Acinetobacter venetianus.</title>
        <authorList>
            <person name="Fondi M."/>
            <person name="Maida I."/>
            <person name="Perrin E."/>
            <person name="Orlandini V."/>
            <person name="La Torre L."/>
            <person name="Bosi E."/>
            <person name="Negroni A."/>
            <person name="Zanaroli G."/>
            <person name="Fava F."/>
            <person name="Decorosi F."/>
            <person name="Giovannetti L."/>
            <person name="Viti C."/>
            <person name="Vaneechoutte M."/>
            <person name="Dijkshoorn L."/>
            <person name="Fani R."/>
        </authorList>
    </citation>
    <scope>NUCLEOTIDE SEQUENCE [LARGE SCALE GENOMIC DNA]</scope>
    <source>
        <strain evidence="2 3">LUH5627</strain>
    </source>
</reference>
<dbReference type="RefSeq" id="WP_004960447.1">
    <property type="nucleotide sequence ID" value="NZ_JRUE01000081.1"/>
</dbReference>
<comment type="caution">
    <text evidence="2">The sequence shown here is derived from an EMBL/GenBank/DDBJ whole genome shotgun (WGS) entry which is preliminary data.</text>
</comment>
<name>A0A150HZT4_9GAMM</name>
<gene>
    <name evidence="2" type="ORF">AVENLUH5627_00943</name>
</gene>
<feature type="region of interest" description="Disordered" evidence="1">
    <location>
        <begin position="43"/>
        <end position="62"/>
    </location>
</feature>
<protein>
    <recommendedName>
        <fullName evidence="4">CopG family transcriptional regulator</fullName>
    </recommendedName>
</protein>
<dbReference type="PATRIC" id="fig|52133.18.peg.976"/>
<dbReference type="AlphaFoldDB" id="A0A150HZT4"/>
<accession>A0A150HZT4</accession>
<dbReference type="EMBL" id="JRUE01000081">
    <property type="protein sequence ID" value="KXZ72775.1"/>
    <property type="molecule type" value="Genomic_DNA"/>
</dbReference>
<organism evidence="2 3">
    <name type="scientific">Acinetobacter venetianus</name>
    <dbReference type="NCBI Taxonomy" id="52133"/>
    <lineage>
        <taxon>Bacteria</taxon>
        <taxon>Pseudomonadati</taxon>
        <taxon>Pseudomonadota</taxon>
        <taxon>Gammaproteobacteria</taxon>
        <taxon>Moraxellales</taxon>
        <taxon>Moraxellaceae</taxon>
        <taxon>Acinetobacter</taxon>
    </lineage>
</organism>
<evidence type="ECO:0000313" key="3">
    <source>
        <dbReference type="Proteomes" id="UP000075680"/>
    </source>
</evidence>
<evidence type="ECO:0000313" key="2">
    <source>
        <dbReference type="EMBL" id="KXZ72775.1"/>
    </source>
</evidence>
<proteinExistence type="predicted"/>
<evidence type="ECO:0008006" key="4">
    <source>
        <dbReference type="Google" id="ProtNLM"/>
    </source>
</evidence>
<sequence length="62" mass="6950">MSTEKTPRHSTRAPKLDEPRKSVIIYMPLSEFNEIDQLAKATNRSKSSIAGERYNAGKAQEA</sequence>